<evidence type="ECO:0000313" key="9">
    <source>
        <dbReference type="Proteomes" id="UP000032300"/>
    </source>
</evidence>
<name>A0A7U4JB60_9SPHN</name>
<dbReference type="NCBIfam" id="TIGR00357">
    <property type="entry name" value="peptide-methionine (R)-S-oxide reductase MsrB"/>
    <property type="match status" value="1"/>
</dbReference>
<dbReference type="KEGG" id="sphi:TS85_19970"/>
<dbReference type="GO" id="GO:0008270">
    <property type="term" value="F:zinc ion binding"/>
    <property type="evidence" value="ECO:0007669"/>
    <property type="project" value="UniProtKB-UniRule"/>
</dbReference>
<dbReference type="InterPro" id="IPR028427">
    <property type="entry name" value="Met_Sox_Rdtase_MsrB"/>
</dbReference>
<reference evidence="8 9" key="1">
    <citation type="journal article" date="2015" name="Int. J. Syst. Evol. Microbiol.">
        <title>Sphingomonas hengshuiensis sp. nov., isolated from lake wetland.</title>
        <authorList>
            <person name="Wei S."/>
            <person name="Wang T."/>
            <person name="Liu H."/>
            <person name="Zhang C."/>
            <person name="Guo J."/>
            <person name="Wang Q."/>
            <person name="Liang K."/>
            <person name="Zhang Z."/>
        </authorList>
    </citation>
    <scope>NUCLEOTIDE SEQUENCE [LARGE SCALE GENOMIC DNA]</scope>
    <source>
        <strain evidence="8 9">WHSC-8</strain>
    </source>
</reference>
<dbReference type="InterPro" id="IPR011057">
    <property type="entry name" value="Mss4-like_sf"/>
</dbReference>
<dbReference type="GO" id="GO:0030091">
    <property type="term" value="P:protein repair"/>
    <property type="evidence" value="ECO:0007669"/>
    <property type="project" value="InterPro"/>
</dbReference>
<dbReference type="FunFam" id="2.170.150.20:FF:000001">
    <property type="entry name" value="Peptide methionine sulfoxide reductase MsrB"/>
    <property type="match status" value="1"/>
</dbReference>
<dbReference type="HAMAP" id="MF_01400">
    <property type="entry name" value="MsrB"/>
    <property type="match status" value="1"/>
</dbReference>
<dbReference type="PROSITE" id="PS51790">
    <property type="entry name" value="MSRB"/>
    <property type="match status" value="1"/>
</dbReference>
<organism evidence="8 9">
    <name type="scientific">Sphingomonas hengshuiensis</name>
    <dbReference type="NCBI Taxonomy" id="1609977"/>
    <lineage>
        <taxon>Bacteria</taxon>
        <taxon>Pseudomonadati</taxon>
        <taxon>Pseudomonadota</taxon>
        <taxon>Alphaproteobacteria</taxon>
        <taxon>Sphingomonadales</taxon>
        <taxon>Sphingomonadaceae</taxon>
        <taxon>Sphingomonas</taxon>
    </lineage>
</organism>
<evidence type="ECO:0000256" key="2">
    <source>
        <dbReference type="ARBA" id="ARBA00022723"/>
    </source>
</evidence>
<keyword evidence="2 6" id="KW-0479">Metal-binding</keyword>
<feature type="active site" description="Nucleophile" evidence="6">
    <location>
        <position position="119"/>
    </location>
</feature>
<dbReference type="SUPFAM" id="SSF51316">
    <property type="entry name" value="Mss4-like"/>
    <property type="match status" value="1"/>
</dbReference>
<dbReference type="InterPro" id="IPR002579">
    <property type="entry name" value="Met_Sox_Rdtase_MsrB_dom"/>
</dbReference>
<reference evidence="8 9" key="2">
    <citation type="submission" date="2015-02" db="EMBL/GenBank/DDBJ databases">
        <title>The complete genome of Sphingomonas hengshuiensis sp. WHSC-8 isolated from soil of Hengshui Lake.</title>
        <authorList>
            <person name="Wei S."/>
            <person name="Guo J."/>
            <person name="Su C."/>
            <person name="Wu R."/>
            <person name="Zhang Z."/>
            <person name="Liang K."/>
            <person name="Li H."/>
            <person name="Wang T."/>
            <person name="Liu H."/>
            <person name="Zhang C."/>
            <person name="Li Z."/>
            <person name="Wang Q."/>
            <person name="Meng J."/>
        </authorList>
    </citation>
    <scope>NUCLEOTIDE SEQUENCE [LARGE SCALE GENOMIC DNA]</scope>
    <source>
        <strain evidence="8 9">WHSC-8</strain>
    </source>
</reference>
<comment type="catalytic activity">
    <reaction evidence="5 6">
        <text>L-methionyl-[protein] + [thioredoxin]-disulfide + H2O = L-methionyl-(R)-S-oxide-[protein] + [thioredoxin]-dithiol</text>
        <dbReference type="Rhea" id="RHEA:24164"/>
        <dbReference type="Rhea" id="RHEA-COMP:10698"/>
        <dbReference type="Rhea" id="RHEA-COMP:10700"/>
        <dbReference type="Rhea" id="RHEA-COMP:12313"/>
        <dbReference type="Rhea" id="RHEA-COMP:12314"/>
        <dbReference type="ChEBI" id="CHEBI:15377"/>
        <dbReference type="ChEBI" id="CHEBI:16044"/>
        <dbReference type="ChEBI" id="CHEBI:29950"/>
        <dbReference type="ChEBI" id="CHEBI:45764"/>
        <dbReference type="ChEBI" id="CHEBI:50058"/>
        <dbReference type="EC" id="1.8.4.12"/>
    </reaction>
</comment>
<dbReference type="EMBL" id="CP010836">
    <property type="protein sequence ID" value="AJP73585.1"/>
    <property type="molecule type" value="Genomic_DNA"/>
</dbReference>
<evidence type="ECO:0000256" key="4">
    <source>
        <dbReference type="ARBA" id="ARBA00023002"/>
    </source>
</evidence>
<feature type="domain" description="MsrB" evidence="7">
    <location>
        <begin position="8"/>
        <end position="130"/>
    </location>
</feature>
<keyword evidence="9" id="KW-1185">Reference proteome</keyword>
<keyword evidence="4 6" id="KW-0560">Oxidoreductase</keyword>
<feature type="binding site" evidence="6">
    <location>
        <position position="99"/>
    </location>
    <ligand>
        <name>Zn(2+)</name>
        <dbReference type="ChEBI" id="CHEBI:29105"/>
    </ligand>
</feature>
<accession>A0A7U4JB60</accession>
<feature type="binding site" evidence="6">
    <location>
        <position position="96"/>
    </location>
    <ligand>
        <name>Zn(2+)</name>
        <dbReference type="ChEBI" id="CHEBI:29105"/>
    </ligand>
</feature>
<dbReference type="GO" id="GO:0005737">
    <property type="term" value="C:cytoplasm"/>
    <property type="evidence" value="ECO:0007669"/>
    <property type="project" value="TreeGrafter"/>
</dbReference>
<sequence>MEQLNLSESEWRKRLSPEQFHVLREAGTERAFSGRYNNNKADGVYRCAGCQLELFDSVDKYDSGSGWPSFTQPILAERVVEHADTSHGMRRVEARCARCDGHLGHVFPDGPPPTGLRYCMNSVSLDFRSRGGNPTAASSGEAAGS</sequence>
<evidence type="ECO:0000256" key="6">
    <source>
        <dbReference type="HAMAP-Rule" id="MF_01400"/>
    </source>
</evidence>
<protein>
    <recommendedName>
        <fullName evidence="6">Peptide methionine sulfoxide reductase MsrB</fullName>
        <ecNumber evidence="6">1.8.4.12</ecNumber>
    </recommendedName>
    <alternativeName>
        <fullName evidence="6">Peptide-methionine (R)-S-oxide reductase</fullName>
    </alternativeName>
</protein>
<evidence type="ECO:0000256" key="1">
    <source>
        <dbReference type="ARBA" id="ARBA00007174"/>
    </source>
</evidence>
<dbReference type="AlphaFoldDB" id="A0A7U4JB60"/>
<dbReference type="Proteomes" id="UP000032300">
    <property type="component" value="Chromosome"/>
</dbReference>
<dbReference type="RefSeq" id="WP_044334563.1">
    <property type="nucleotide sequence ID" value="NZ_CP010836.1"/>
</dbReference>
<feature type="binding site" evidence="6">
    <location>
        <position position="47"/>
    </location>
    <ligand>
        <name>Zn(2+)</name>
        <dbReference type="ChEBI" id="CHEBI:29105"/>
    </ligand>
</feature>
<dbReference type="OrthoDB" id="9785497at2"/>
<dbReference type="GO" id="GO:0033743">
    <property type="term" value="F:peptide-methionine (R)-S-oxide reductase activity"/>
    <property type="evidence" value="ECO:0007669"/>
    <property type="project" value="UniProtKB-UniRule"/>
</dbReference>
<dbReference type="EC" id="1.8.4.12" evidence="6"/>
<comment type="cofactor">
    <cofactor evidence="6">
        <name>Zn(2+)</name>
        <dbReference type="ChEBI" id="CHEBI:29105"/>
    </cofactor>
    <text evidence="6">Binds 1 zinc ion per subunit. The zinc ion is important for the structural integrity of the protein.</text>
</comment>
<evidence type="ECO:0000259" key="7">
    <source>
        <dbReference type="PROSITE" id="PS51790"/>
    </source>
</evidence>
<comment type="similarity">
    <text evidence="1 6">Belongs to the MsrB Met sulfoxide reductase family.</text>
</comment>
<evidence type="ECO:0000313" key="8">
    <source>
        <dbReference type="EMBL" id="AJP73585.1"/>
    </source>
</evidence>
<evidence type="ECO:0000256" key="5">
    <source>
        <dbReference type="ARBA" id="ARBA00048488"/>
    </source>
</evidence>
<dbReference type="PANTHER" id="PTHR10173">
    <property type="entry name" value="METHIONINE SULFOXIDE REDUCTASE"/>
    <property type="match status" value="1"/>
</dbReference>
<dbReference type="GO" id="GO:0006979">
    <property type="term" value="P:response to oxidative stress"/>
    <property type="evidence" value="ECO:0007669"/>
    <property type="project" value="InterPro"/>
</dbReference>
<dbReference type="Pfam" id="PF01641">
    <property type="entry name" value="SelR"/>
    <property type="match status" value="1"/>
</dbReference>
<keyword evidence="3 6" id="KW-0862">Zinc</keyword>
<dbReference type="Gene3D" id="2.170.150.20">
    <property type="entry name" value="Peptide methionine sulfoxide reductase"/>
    <property type="match status" value="1"/>
</dbReference>
<proteinExistence type="inferred from homology"/>
<feature type="binding site" evidence="6">
    <location>
        <position position="50"/>
    </location>
    <ligand>
        <name>Zn(2+)</name>
        <dbReference type="ChEBI" id="CHEBI:29105"/>
    </ligand>
</feature>
<dbReference type="PANTHER" id="PTHR10173:SF52">
    <property type="entry name" value="METHIONINE-R-SULFOXIDE REDUCTASE B1"/>
    <property type="match status" value="1"/>
</dbReference>
<gene>
    <name evidence="6" type="primary">msrB</name>
    <name evidence="8" type="ORF">TS85_19970</name>
</gene>
<evidence type="ECO:0000256" key="3">
    <source>
        <dbReference type="ARBA" id="ARBA00022833"/>
    </source>
</evidence>